<dbReference type="NCBIfam" id="TIGR03064">
    <property type="entry name" value="sortase_srtB"/>
    <property type="match status" value="1"/>
</dbReference>
<evidence type="ECO:0000256" key="2">
    <source>
        <dbReference type="PIRSR" id="PIRSR605754-1"/>
    </source>
</evidence>
<reference evidence="4 5" key="1">
    <citation type="submission" date="2020-10" db="EMBL/GenBank/DDBJ databases">
        <title>Plasmid carrying two tetracycline resistance determinant.</title>
        <authorList>
            <person name="Yang Q."/>
        </authorList>
    </citation>
    <scope>NUCLEOTIDE SEQUENCE [LARGE SCALE GENOMIC DNA]</scope>
    <source>
        <strain evidence="4 5">T43</strain>
    </source>
</reference>
<name>A0A7M1KRL8_9LACT</name>
<dbReference type="InterPro" id="IPR005754">
    <property type="entry name" value="Sortase"/>
</dbReference>
<dbReference type="InterPro" id="IPR023365">
    <property type="entry name" value="Sortase_dom-sf"/>
</dbReference>
<evidence type="ECO:0000256" key="1">
    <source>
        <dbReference type="ARBA" id="ARBA00022801"/>
    </source>
</evidence>
<keyword evidence="3" id="KW-1133">Transmembrane helix</keyword>
<feature type="active site" description="Proton donor/acceptor" evidence="2">
    <location>
        <position position="134"/>
    </location>
</feature>
<evidence type="ECO:0000256" key="3">
    <source>
        <dbReference type="SAM" id="Phobius"/>
    </source>
</evidence>
<dbReference type="SUPFAM" id="SSF63817">
    <property type="entry name" value="Sortase"/>
    <property type="match status" value="1"/>
</dbReference>
<gene>
    <name evidence="4" type="primary">srtB</name>
    <name evidence="4" type="ORF">IMX20_07605</name>
</gene>
<proteinExistence type="predicted"/>
<dbReference type="Pfam" id="PF04203">
    <property type="entry name" value="Sortase"/>
    <property type="match status" value="1"/>
</dbReference>
<dbReference type="RefSeq" id="WP_197558270.1">
    <property type="nucleotide sequence ID" value="NZ_CP063065.1"/>
</dbReference>
<keyword evidence="3" id="KW-0472">Membrane</keyword>
<evidence type="ECO:0000313" key="5">
    <source>
        <dbReference type="Proteomes" id="UP000595091"/>
    </source>
</evidence>
<keyword evidence="3" id="KW-0812">Transmembrane</keyword>
<dbReference type="EC" id="3.4.22.71" evidence="4"/>
<organism evidence="4 5">
    <name type="scientific">Aerococcus urinaeequi</name>
    <dbReference type="NCBI Taxonomy" id="51665"/>
    <lineage>
        <taxon>Bacteria</taxon>
        <taxon>Bacillati</taxon>
        <taxon>Bacillota</taxon>
        <taxon>Bacilli</taxon>
        <taxon>Lactobacillales</taxon>
        <taxon>Aerococcaceae</taxon>
        <taxon>Aerococcus</taxon>
    </lineage>
</organism>
<evidence type="ECO:0000313" key="4">
    <source>
        <dbReference type="EMBL" id="QOQ78845.1"/>
    </source>
</evidence>
<sequence>MKLSKFFLDAADTILNYIVILFLCIAGVYAGYALWDNSQVYAQADDVQANMLKLKPDIEEGRPSFEELLAINSDVVGWITVENTNIDYPILQGETNLTYINTDIYGEFALAGSIFLDSRNDGAFNDPYSLLYGHSMASGRMFGDIELYKDEDFFKENQEASLLTLEKVYDLEIFASLLVPANEAEIFNPTLWQDDISQLVDYTDNNALYVNEDTIQRVQGKEDVQVLALTTCSYEFTDARTVILAIMEASPAE</sequence>
<dbReference type="CDD" id="cd05826">
    <property type="entry name" value="Sortase_B"/>
    <property type="match status" value="1"/>
</dbReference>
<dbReference type="EMBL" id="CP063065">
    <property type="protein sequence ID" value="QOQ78845.1"/>
    <property type="molecule type" value="Genomic_DNA"/>
</dbReference>
<dbReference type="AlphaFoldDB" id="A0A7M1KRL8"/>
<feature type="transmembrane region" description="Helical" evidence="3">
    <location>
        <begin position="14"/>
        <end position="35"/>
    </location>
</feature>
<accession>A0A7M1KRL8</accession>
<dbReference type="GO" id="GO:0016787">
    <property type="term" value="F:hydrolase activity"/>
    <property type="evidence" value="ECO:0007669"/>
    <property type="project" value="UniProtKB-KW"/>
</dbReference>
<protein>
    <submittedName>
        <fullName evidence="4">Class B sortase</fullName>
        <ecNumber evidence="4">3.4.22.71</ecNumber>
    </submittedName>
</protein>
<keyword evidence="1 4" id="KW-0378">Hydrolase</keyword>
<dbReference type="Gene3D" id="2.40.260.10">
    <property type="entry name" value="Sortase"/>
    <property type="match status" value="1"/>
</dbReference>
<dbReference type="InterPro" id="IPR009835">
    <property type="entry name" value="SrtB"/>
</dbReference>
<feature type="active site" description="Acyl-thioester intermediate" evidence="2">
    <location>
        <position position="232"/>
    </location>
</feature>
<dbReference type="Proteomes" id="UP000595091">
    <property type="component" value="Chromosome"/>
</dbReference>